<reference evidence="4" key="1">
    <citation type="submission" date="2016-10" db="EMBL/GenBank/DDBJ databases">
        <authorList>
            <person name="Varghese N."/>
            <person name="Submissions S."/>
        </authorList>
    </citation>
    <scope>NUCLEOTIDE SEQUENCE [LARGE SCALE GENOMIC DNA]</scope>
    <source>
        <strain evidence="4">BL36</strain>
    </source>
</reference>
<sequence>MRTILILASAALTTSAILAGPASAGDSLHLTPPLYREQARATTQVHSVSDLTTTPHPVSATRTVSRPVATLERPMVQASADTNR</sequence>
<proteinExistence type="predicted"/>
<feature type="chain" id="PRO_5011664779" evidence="2">
    <location>
        <begin position="25"/>
        <end position="84"/>
    </location>
</feature>
<evidence type="ECO:0000313" key="3">
    <source>
        <dbReference type="EMBL" id="SFM13686.1"/>
    </source>
</evidence>
<name>A0A1I4NE75_9HYPH</name>
<dbReference type="Proteomes" id="UP000199048">
    <property type="component" value="Unassembled WGS sequence"/>
</dbReference>
<evidence type="ECO:0000256" key="1">
    <source>
        <dbReference type="SAM" id="MobiDB-lite"/>
    </source>
</evidence>
<feature type="compositionally biased region" description="Polar residues" evidence="1">
    <location>
        <begin position="46"/>
        <end position="64"/>
    </location>
</feature>
<dbReference type="OrthoDB" id="8003353at2"/>
<dbReference type="AlphaFoldDB" id="A0A1I4NE75"/>
<dbReference type="RefSeq" id="WP_092043092.1">
    <property type="nucleotide sequence ID" value="NZ_FOTK01000020.1"/>
</dbReference>
<gene>
    <name evidence="3" type="ORF">SAMN05192568_102081</name>
</gene>
<dbReference type="EMBL" id="FOTK01000020">
    <property type="protein sequence ID" value="SFM13686.1"/>
    <property type="molecule type" value="Genomic_DNA"/>
</dbReference>
<accession>A0A1I4NE75</accession>
<organism evidence="3 4">
    <name type="scientific">Methylobacterium pseudosasicola</name>
    <dbReference type="NCBI Taxonomy" id="582667"/>
    <lineage>
        <taxon>Bacteria</taxon>
        <taxon>Pseudomonadati</taxon>
        <taxon>Pseudomonadota</taxon>
        <taxon>Alphaproteobacteria</taxon>
        <taxon>Hyphomicrobiales</taxon>
        <taxon>Methylobacteriaceae</taxon>
        <taxon>Methylobacterium</taxon>
    </lineage>
</organism>
<evidence type="ECO:0000256" key="2">
    <source>
        <dbReference type="SAM" id="SignalP"/>
    </source>
</evidence>
<keyword evidence="4" id="KW-1185">Reference proteome</keyword>
<feature type="region of interest" description="Disordered" evidence="1">
    <location>
        <begin position="46"/>
        <end position="84"/>
    </location>
</feature>
<protein>
    <submittedName>
        <fullName evidence="3">Uncharacterized protein</fullName>
    </submittedName>
</protein>
<feature type="signal peptide" evidence="2">
    <location>
        <begin position="1"/>
        <end position="24"/>
    </location>
</feature>
<keyword evidence="2" id="KW-0732">Signal</keyword>
<evidence type="ECO:0000313" key="4">
    <source>
        <dbReference type="Proteomes" id="UP000199048"/>
    </source>
</evidence>